<keyword evidence="2" id="KW-1185">Reference proteome</keyword>
<dbReference type="OrthoDB" id="1121032at2"/>
<organism evidence="1 2">
    <name type="scientific">Hallella colorans</name>
    <dbReference type="NCBI Taxonomy" id="1703337"/>
    <lineage>
        <taxon>Bacteria</taxon>
        <taxon>Pseudomonadati</taxon>
        <taxon>Bacteroidota</taxon>
        <taxon>Bacteroidia</taxon>
        <taxon>Bacteroidales</taxon>
        <taxon>Prevotellaceae</taxon>
        <taxon>Hallella</taxon>
    </lineage>
</organism>
<comment type="caution">
    <text evidence="1">The sequence shown here is derived from an EMBL/GenBank/DDBJ whole genome shotgun (WGS) entry which is preliminary data.</text>
</comment>
<dbReference type="RefSeq" id="WP_116616973.1">
    <property type="nucleotide sequence ID" value="NZ_QENY01000016.1"/>
</dbReference>
<sequence>MLQRDYFIRLIEEFQAALARLLHVRQDDKRDDMIRDLYRQYVGNYDDLRNLTVDEMMIYGKEQWCEDQRVERLNFLAELLYAEAEYKANPLRGMLMDKAFKLFSYVDSHSGVMSLDRRQKMKRISREIGSAKA</sequence>
<dbReference type="Proteomes" id="UP000245870">
    <property type="component" value="Unassembled WGS sequence"/>
</dbReference>
<dbReference type="EMBL" id="QENY01000016">
    <property type="protein sequence ID" value="PVX51145.1"/>
    <property type="molecule type" value="Genomic_DNA"/>
</dbReference>
<gene>
    <name evidence="1" type="ORF">C7379_11651</name>
</gene>
<accession>A0A2U0U371</accession>
<name>A0A2U0U371_9BACT</name>
<evidence type="ECO:0000313" key="2">
    <source>
        <dbReference type="Proteomes" id="UP000245870"/>
    </source>
</evidence>
<proteinExistence type="predicted"/>
<dbReference type="AlphaFoldDB" id="A0A2U0U371"/>
<protein>
    <submittedName>
        <fullName evidence="1">Uncharacterized protein</fullName>
    </submittedName>
</protein>
<evidence type="ECO:0000313" key="1">
    <source>
        <dbReference type="EMBL" id="PVX51145.1"/>
    </source>
</evidence>
<reference evidence="1 2" key="1">
    <citation type="submission" date="2018-05" db="EMBL/GenBank/DDBJ databases">
        <title>Genomic Encyclopedia of Type Strains, Phase IV (KMG-IV): sequencing the most valuable type-strain genomes for metagenomic binning, comparative biology and taxonomic classification.</title>
        <authorList>
            <person name="Goeker M."/>
        </authorList>
    </citation>
    <scope>NUCLEOTIDE SEQUENCE [LARGE SCALE GENOMIC DNA]</scope>
    <source>
        <strain evidence="1 2">DSM 100333</strain>
    </source>
</reference>